<dbReference type="PANTHER" id="PTHR43289:SF34">
    <property type="entry name" value="SERINE_THREONINE-PROTEIN KINASE YBDM-RELATED"/>
    <property type="match status" value="1"/>
</dbReference>
<organism evidence="8 9">
    <name type="scientific">Curtobacterium herbarum</name>
    <dbReference type="NCBI Taxonomy" id="150122"/>
    <lineage>
        <taxon>Bacteria</taxon>
        <taxon>Bacillati</taxon>
        <taxon>Actinomycetota</taxon>
        <taxon>Actinomycetes</taxon>
        <taxon>Micrococcales</taxon>
        <taxon>Microbacteriaceae</taxon>
        <taxon>Curtobacterium</taxon>
    </lineage>
</organism>
<dbReference type="PROSITE" id="PS50011">
    <property type="entry name" value="PROTEIN_KINASE_DOM"/>
    <property type="match status" value="1"/>
</dbReference>
<keyword evidence="6" id="KW-1133">Transmembrane helix</keyword>
<protein>
    <recommendedName>
        <fullName evidence="7">Protein kinase domain-containing protein</fullName>
    </recommendedName>
</protein>
<keyword evidence="6" id="KW-0472">Membrane</keyword>
<proteinExistence type="predicted"/>
<name>A0ABN1ZF91_9MICO</name>
<comment type="caution">
    <text evidence="8">The sequence shown here is derived from an EMBL/GenBank/DDBJ whole genome shotgun (WGS) entry which is preliminary data.</text>
</comment>
<feature type="domain" description="Protein kinase" evidence="7">
    <location>
        <begin position="18"/>
        <end position="284"/>
    </location>
</feature>
<dbReference type="SMART" id="SM00220">
    <property type="entry name" value="S_TKc"/>
    <property type="match status" value="1"/>
</dbReference>
<dbReference type="Gene3D" id="3.30.200.20">
    <property type="entry name" value="Phosphorylase Kinase, domain 1"/>
    <property type="match status" value="1"/>
</dbReference>
<keyword evidence="2 5" id="KW-0547">Nucleotide-binding</keyword>
<reference evidence="8 9" key="1">
    <citation type="journal article" date="2019" name="Int. J. Syst. Evol. Microbiol.">
        <title>The Global Catalogue of Microorganisms (GCM) 10K type strain sequencing project: providing services to taxonomists for standard genome sequencing and annotation.</title>
        <authorList>
            <consortium name="The Broad Institute Genomics Platform"/>
            <consortium name="The Broad Institute Genome Sequencing Center for Infectious Disease"/>
            <person name="Wu L."/>
            <person name="Ma J."/>
        </authorList>
    </citation>
    <scope>NUCLEOTIDE SEQUENCE [LARGE SCALE GENOMIC DNA]</scope>
    <source>
        <strain evidence="8 9">JCM 12140</strain>
    </source>
</reference>
<evidence type="ECO:0000313" key="9">
    <source>
        <dbReference type="Proteomes" id="UP001501742"/>
    </source>
</evidence>
<evidence type="ECO:0000256" key="6">
    <source>
        <dbReference type="SAM" id="Phobius"/>
    </source>
</evidence>
<dbReference type="PROSITE" id="PS00107">
    <property type="entry name" value="PROTEIN_KINASE_ATP"/>
    <property type="match status" value="1"/>
</dbReference>
<dbReference type="SUPFAM" id="SSF56112">
    <property type="entry name" value="Protein kinase-like (PK-like)"/>
    <property type="match status" value="1"/>
</dbReference>
<gene>
    <name evidence="8" type="ORF">GCM10009627_26080</name>
</gene>
<dbReference type="Pfam" id="PF00069">
    <property type="entry name" value="Pkinase"/>
    <property type="match status" value="1"/>
</dbReference>
<keyword evidence="3" id="KW-0418">Kinase</keyword>
<feature type="transmembrane region" description="Helical" evidence="6">
    <location>
        <begin position="327"/>
        <end position="348"/>
    </location>
</feature>
<keyword evidence="9" id="KW-1185">Reference proteome</keyword>
<evidence type="ECO:0000313" key="8">
    <source>
        <dbReference type="EMBL" id="GAA1494262.1"/>
    </source>
</evidence>
<accession>A0ABN1ZF91</accession>
<dbReference type="InterPro" id="IPR011009">
    <property type="entry name" value="Kinase-like_dom_sf"/>
</dbReference>
<keyword evidence="4 5" id="KW-0067">ATP-binding</keyword>
<dbReference type="PANTHER" id="PTHR43289">
    <property type="entry name" value="MITOGEN-ACTIVATED PROTEIN KINASE KINASE KINASE 20-RELATED"/>
    <property type="match status" value="1"/>
</dbReference>
<dbReference type="InterPro" id="IPR008271">
    <property type="entry name" value="Ser/Thr_kinase_AS"/>
</dbReference>
<keyword evidence="6" id="KW-0812">Transmembrane</keyword>
<dbReference type="InterPro" id="IPR017441">
    <property type="entry name" value="Protein_kinase_ATP_BS"/>
</dbReference>
<dbReference type="RefSeq" id="WP_204609629.1">
    <property type="nucleotide sequence ID" value="NZ_BAAAJX010000015.1"/>
</dbReference>
<evidence type="ECO:0000256" key="4">
    <source>
        <dbReference type="ARBA" id="ARBA00022840"/>
    </source>
</evidence>
<sequence length="351" mass="38273">MSLATGSARADTVLAGRYRLVRLIGTGGMGSVYEARDEHTYRAVAVKMFATPERMTTADRVRQEREIRLLSMLSHPGLIPLYDAGTHDFEDGPHRYIVMELIADATLLRCLAEGPLHNYEVADLGAQLADALAYVHSRGIVHRDVKPANILLSDEGASGFVRTVKLTDFGVAHFVDGSRLTNDGTIIGTAAYLSPEQVAGEPISYATDVYSLGLVLLEALTGDQEYSGTVIEAALARLRRDPHVPDSVASEWRELLTLMTSRDPARRPTAVAVARALRGGSTQVTGPVPLGPEREVRRREHRMHRAAHRHARRGTFDVVRRWRRRNVLAASATALAVAAACVGCYVVGALH</sequence>
<dbReference type="EMBL" id="BAAAJX010000015">
    <property type="protein sequence ID" value="GAA1494262.1"/>
    <property type="molecule type" value="Genomic_DNA"/>
</dbReference>
<evidence type="ECO:0000259" key="7">
    <source>
        <dbReference type="PROSITE" id="PS50011"/>
    </source>
</evidence>
<dbReference type="PROSITE" id="PS00108">
    <property type="entry name" value="PROTEIN_KINASE_ST"/>
    <property type="match status" value="1"/>
</dbReference>
<dbReference type="Proteomes" id="UP001501742">
    <property type="component" value="Unassembled WGS sequence"/>
</dbReference>
<feature type="binding site" evidence="5">
    <location>
        <position position="47"/>
    </location>
    <ligand>
        <name>ATP</name>
        <dbReference type="ChEBI" id="CHEBI:30616"/>
    </ligand>
</feature>
<evidence type="ECO:0000256" key="2">
    <source>
        <dbReference type="ARBA" id="ARBA00022741"/>
    </source>
</evidence>
<evidence type="ECO:0000256" key="1">
    <source>
        <dbReference type="ARBA" id="ARBA00022679"/>
    </source>
</evidence>
<dbReference type="InterPro" id="IPR000719">
    <property type="entry name" value="Prot_kinase_dom"/>
</dbReference>
<keyword evidence="1" id="KW-0808">Transferase</keyword>
<evidence type="ECO:0000256" key="5">
    <source>
        <dbReference type="PROSITE-ProRule" id="PRU10141"/>
    </source>
</evidence>
<evidence type="ECO:0000256" key="3">
    <source>
        <dbReference type="ARBA" id="ARBA00022777"/>
    </source>
</evidence>
<dbReference type="CDD" id="cd14014">
    <property type="entry name" value="STKc_PknB_like"/>
    <property type="match status" value="1"/>
</dbReference>
<dbReference type="Gene3D" id="1.10.510.10">
    <property type="entry name" value="Transferase(Phosphotransferase) domain 1"/>
    <property type="match status" value="1"/>
</dbReference>